<dbReference type="InterPro" id="IPR036291">
    <property type="entry name" value="NAD(P)-bd_dom_sf"/>
</dbReference>
<keyword evidence="1" id="KW-0560">Oxidoreductase</keyword>
<accession>A0A7S0MNX3</accession>
<dbReference type="PRINTS" id="PR00081">
    <property type="entry name" value="GDHRDH"/>
</dbReference>
<dbReference type="PANTHER" id="PTHR43157">
    <property type="entry name" value="PHOSPHATIDYLINOSITOL-GLYCAN BIOSYNTHESIS CLASS F PROTEIN-RELATED"/>
    <property type="match status" value="1"/>
</dbReference>
<evidence type="ECO:0000256" key="1">
    <source>
        <dbReference type="ARBA" id="ARBA00023002"/>
    </source>
</evidence>
<dbReference type="EMBL" id="HBEZ01040825">
    <property type="protein sequence ID" value="CAD8644777.1"/>
    <property type="molecule type" value="Transcribed_RNA"/>
</dbReference>
<dbReference type="GO" id="GO:0016491">
    <property type="term" value="F:oxidoreductase activity"/>
    <property type="evidence" value="ECO:0007669"/>
    <property type="project" value="UniProtKB-KW"/>
</dbReference>
<evidence type="ECO:0000313" key="2">
    <source>
        <dbReference type="EMBL" id="CAD8644777.1"/>
    </source>
</evidence>
<dbReference type="Gene3D" id="3.40.50.720">
    <property type="entry name" value="NAD(P)-binding Rossmann-like Domain"/>
    <property type="match status" value="1"/>
</dbReference>
<evidence type="ECO:0008006" key="3">
    <source>
        <dbReference type="Google" id="ProtNLM"/>
    </source>
</evidence>
<dbReference type="InterPro" id="IPR002347">
    <property type="entry name" value="SDR_fam"/>
</dbReference>
<organism evidence="2">
    <name type="scientific">Cryptomonas curvata</name>
    <dbReference type="NCBI Taxonomy" id="233186"/>
    <lineage>
        <taxon>Eukaryota</taxon>
        <taxon>Cryptophyceae</taxon>
        <taxon>Cryptomonadales</taxon>
        <taxon>Cryptomonadaceae</taxon>
        <taxon>Cryptomonas</taxon>
    </lineage>
</organism>
<dbReference type="SUPFAM" id="SSF51735">
    <property type="entry name" value="NAD(P)-binding Rossmann-fold domains"/>
    <property type="match status" value="1"/>
</dbReference>
<dbReference type="PANTHER" id="PTHR43157:SF31">
    <property type="entry name" value="PHOSPHATIDYLINOSITOL-GLYCAN BIOSYNTHESIS CLASS F PROTEIN"/>
    <property type="match status" value="1"/>
</dbReference>
<sequence length="337" mass="35733">MMGGGYSAPAIKKSVHYAAFEAALPSMQGKNVLITGCTSGTGFIAARAMAKKGAHVVMLNRRSDRSEAALKTLKDEFKNAKITGIDCDLMDLSSVQKAADAVKQQFPEGIDVLCNNAGIMADEDKATKDGYDTQMQTNHLSHFLLTKELITLLNKAANSKGEARVVNHSSGARSFPSSPLQAKYLGKNGGNLGGNGSSMLFGGARWQRYHQTKLANAVFTMALHDRLQAAGSRVKSLCAAPGLAATNLQVTTNSTGGMGGSWIASFLMRFSQSAEDGTMPLLRCIAAPDAQSGDFYEPRGGMTGLAEKKPLEKLCTDPAAKALLWEESGKAVGMFEL</sequence>
<gene>
    <name evidence="2" type="ORF">CCUR1050_LOCUS22462</name>
</gene>
<name>A0A7S0MNX3_9CRYP</name>
<dbReference type="Pfam" id="PF00106">
    <property type="entry name" value="adh_short"/>
    <property type="match status" value="1"/>
</dbReference>
<reference evidence="2" key="1">
    <citation type="submission" date="2021-01" db="EMBL/GenBank/DDBJ databases">
        <authorList>
            <person name="Corre E."/>
            <person name="Pelletier E."/>
            <person name="Niang G."/>
            <person name="Scheremetjew M."/>
            <person name="Finn R."/>
            <person name="Kale V."/>
            <person name="Holt S."/>
            <person name="Cochrane G."/>
            <person name="Meng A."/>
            <person name="Brown T."/>
            <person name="Cohen L."/>
        </authorList>
    </citation>
    <scope>NUCLEOTIDE SEQUENCE</scope>
    <source>
        <strain evidence="2">CCAP979/52</strain>
    </source>
</reference>
<proteinExistence type="predicted"/>
<dbReference type="AlphaFoldDB" id="A0A7S0MNX3"/>
<protein>
    <recommendedName>
        <fullName evidence="3">Protochlorophyllide reductase</fullName>
    </recommendedName>
</protein>